<keyword evidence="2" id="KW-1185">Reference proteome</keyword>
<proteinExistence type="predicted"/>
<organism evidence="1 2">
    <name type="scientific">Acaulospora colombiana</name>
    <dbReference type="NCBI Taxonomy" id="27376"/>
    <lineage>
        <taxon>Eukaryota</taxon>
        <taxon>Fungi</taxon>
        <taxon>Fungi incertae sedis</taxon>
        <taxon>Mucoromycota</taxon>
        <taxon>Glomeromycotina</taxon>
        <taxon>Glomeromycetes</taxon>
        <taxon>Diversisporales</taxon>
        <taxon>Acaulosporaceae</taxon>
        <taxon>Acaulospora</taxon>
    </lineage>
</organism>
<gene>
    <name evidence="1" type="ORF">ACOLOM_LOCUS5145</name>
</gene>
<accession>A0ACA9LYS2</accession>
<dbReference type="EMBL" id="CAJVPT010009150">
    <property type="protein sequence ID" value="CAG8558765.1"/>
    <property type="molecule type" value="Genomic_DNA"/>
</dbReference>
<evidence type="ECO:0000313" key="1">
    <source>
        <dbReference type="EMBL" id="CAG8558765.1"/>
    </source>
</evidence>
<protein>
    <submittedName>
        <fullName evidence="1">3385_t:CDS:1</fullName>
    </submittedName>
</protein>
<sequence>MGLVNSVIYLGEIGTYPGYALLLVALGIGALVYGVCMLSESKEAPVVGTNEFDFEDEDESKSENIGKWDSISVGGSSSAAGSDVGLCNQDSSSARGRFGDGRIFSFSRKSGPSSKPGFFRMNKLSSKNRTEFREVDTKSSQIRLENSSIPHIIIDQDEECSDDEFVTQTMVPVTTSPETITDDLLLFSQNSSSQQSATKSDDESLSSLILKNQLLNKAYEDEAVSVIYARSFDDLLETKNSSREGNDKPNGERS</sequence>
<evidence type="ECO:0000313" key="2">
    <source>
        <dbReference type="Proteomes" id="UP000789525"/>
    </source>
</evidence>
<reference evidence="1" key="1">
    <citation type="submission" date="2021-06" db="EMBL/GenBank/DDBJ databases">
        <authorList>
            <person name="Kallberg Y."/>
            <person name="Tangrot J."/>
            <person name="Rosling A."/>
        </authorList>
    </citation>
    <scope>NUCLEOTIDE SEQUENCE</scope>
    <source>
        <strain evidence="1">CL356</strain>
    </source>
</reference>
<dbReference type="Proteomes" id="UP000789525">
    <property type="component" value="Unassembled WGS sequence"/>
</dbReference>
<comment type="caution">
    <text evidence="1">The sequence shown here is derived from an EMBL/GenBank/DDBJ whole genome shotgun (WGS) entry which is preliminary data.</text>
</comment>
<name>A0ACA9LYS2_9GLOM</name>